<proteinExistence type="predicted"/>
<evidence type="ECO:0000313" key="3">
    <source>
        <dbReference type="EMBL" id="CAK9082173.1"/>
    </source>
</evidence>
<feature type="transmembrane region" description="Helical" evidence="2">
    <location>
        <begin position="368"/>
        <end position="390"/>
    </location>
</feature>
<gene>
    <name evidence="3" type="ORF">SCF082_LOCUS39070</name>
</gene>
<evidence type="ECO:0000256" key="2">
    <source>
        <dbReference type="SAM" id="Phobius"/>
    </source>
</evidence>
<reference evidence="3 4" key="1">
    <citation type="submission" date="2024-02" db="EMBL/GenBank/DDBJ databases">
        <authorList>
            <person name="Chen Y."/>
            <person name="Shah S."/>
            <person name="Dougan E. K."/>
            <person name="Thang M."/>
            <person name="Chan C."/>
        </authorList>
    </citation>
    <scope>NUCLEOTIDE SEQUENCE [LARGE SCALE GENOMIC DNA]</scope>
</reference>
<dbReference type="Proteomes" id="UP001642464">
    <property type="component" value="Unassembled WGS sequence"/>
</dbReference>
<keyword evidence="4" id="KW-1185">Reference proteome</keyword>
<evidence type="ECO:0000313" key="4">
    <source>
        <dbReference type="Proteomes" id="UP001642464"/>
    </source>
</evidence>
<evidence type="ECO:0000256" key="1">
    <source>
        <dbReference type="SAM" id="MobiDB-lite"/>
    </source>
</evidence>
<dbReference type="EMBL" id="CAXAMM010038929">
    <property type="protein sequence ID" value="CAK9082173.1"/>
    <property type="molecule type" value="Genomic_DNA"/>
</dbReference>
<organism evidence="3 4">
    <name type="scientific">Durusdinium trenchii</name>
    <dbReference type="NCBI Taxonomy" id="1381693"/>
    <lineage>
        <taxon>Eukaryota</taxon>
        <taxon>Sar</taxon>
        <taxon>Alveolata</taxon>
        <taxon>Dinophyceae</taxon>
        <taxon>Suessiales</taxon>
        <taxon>Symbiodiniaceae</taxon>
        <taxon>Durusdinium</taxon>
    </lineage>
</organism>
<sequence length="465" mass="51069">MNTRSVAKQRRTRGAAPPDGDSQPLGEEMLDGAAKIAEGRGVSLYSVGSGFSSASVFDRLELPSEKRPWRELLIPLGIMMFFLALVLSTALLTNSVKITVFTEGSFSYTTQVSDEATAQWVRWQRAQRLAEPTVGQGLPGGAAMVAQVTWRRLVLIYQLPQADTVSSVGLQRAKAVEDTLRALPLWQSLCGEMPISYQALCLEGDSMVSASHGSLTQVSAADVAAGVQADIRLDGNGTEELIDLETLTRIFEERSPDTLERWLPKDRYGAQGKEAFRSSFTFALNPTRADTLWRALVLDEVEPSLVRLGFLSAAREKQDDFRVYLEADDLPELDPQDLKRSMDEDLPLLVFGPLGAFLATLAMRGRVFVAMVAGVLALSVPLVTSVGFLAQSTEENLTEVRIIAAAAWFVISAGMADLCSACTHALEERKESLRPQVPEWLMVRAGLRRCSGWCARRSCPRWPWV</sequence>
<feature type="region of interest" description="Disordered" evidence="1">
    <location>
        <begin position="1"/>
        <end position="27"/>
    </location>
</feature>
<name>A0ABP0Q2U7_9DINO</name>
<feature type="transmembrane region" description="Helical" evidence="2">
    <location>
        <begin position="72"/>
        <end position="92"/>
    </location>
</feature>
<keyword evidence="2" id="KW-0472">Membrane</keyword>
<accession>A0ABP0Q2U7</accession>
<keyword evidence="2" id="KW-1133">Transmembrane helix</keyword>
<keyword evidence="2" id="KW-0812">Transmembrane</keyword>
<protein>
    <submittedName>
        <fullName evidence="3">Uncharacterized protein</fullName>
    </submittedName>
</protein>
<comment type="caution">
    <text evidence="3">The sequence shown here is derived from an EMBL/GenBank/DDBJ whole genome shotgun (WGS) entry which is preliminary data.</text>
</comment>